<dbReference type="Gene3D" id="3.40.50.300">
    <property type="entry name" value="P-loop containing nucleotide triphosphate hydrolases"/>
    <property type="match status" value="1"/>
</dbReference>
<dbReference type="InterPro" id="IPR050100">
    <property type="entry name" value="TRAFAC_GTPase_members"/>
</dbReference>
<organism evidence="16 17">
    <name type="scientific">Allomyces macrogynus (strain ATCC 38327)</name>
    <name type="common">Allomyces javanicus var. macrogynus</name>
    <dbReference type="NCBI Taxonomy" id="578462"/>
    <lineage>
        <taxon>Eukaryota</taxon>
        <taxon>Fungi</taxon>
        <taxon>Fungi incertae sedis</taxon>
        <taxon>Blastocladiomycota</taxon>
        <taxon>Blastocladiomycetes</taxon>
        <taxon>Blastocladiales</taxon>
        <taxon>Blastocladiaceae</taxon>
        <taxon>Allomyces</taxon>
    </lineage>
</organism>
<evidence type="ECO:0000256" key="11">
    <source>
        <dbReference type="ARBA" id="ARBA00030210"/>
    </source>
</evidence>
<evidence type="ECO:0000256" key="14">
    <source>
        <dbReference type="SAM" id="MobiDB-lite"/>
    </source>
</evidence>
<dbReference type="OMA" id="ARFDECT"/>
<dbReference type="PRINTS" id="PR01343">
    <property type="entry name" value="YEASTERF"/>
</dbReference>
<dbReference type="SUPFAM" id="SSF52540">
    <property type="entry name" value="P-loop containing nucleoside triphosphate hydrolases"/>
    <property type="match status" value="1"/>
</dbReference>
<evidence type="ECO:0000256" key="9">
    <source>
        <dbReference type="ARBA" id="ARBA00023134"/>
    </source>
</evidence>
<keyword evidence="17" id="KW-1185">Reference proteome</keyword>
<dbReference type="PRINTS" id="PR00315">
    <property type="entry name" value="ELONGATNFCT"/>
</dbReference>
<dbReference type="Gene3D" id="2.40.30.10">
    <property type="entry name" value="Translation factors"/>
    <property type="match status" value="2"/>
</dbReference>
<dbReference type="EMBL" id="GG745332">
    <property type="protein sequence ID" value="KNE57798.1"/>
    <property type="molecule type" value="Genomic_DNA"/>
</dbReference>
<dbReference type="Proteomes" id="UP000054350">
    <property type="component" value="Unassembled WGS sequence"/>
</dbReference>
<dbReference type="FunFam" id="2.40.30.10:FF:000020">
    <property type="entry name" value="Translation elongation factor EF-1"/>
    <property type="match status" value="1"/>
</dbReference>
<dbReference type="InterPro" id="IPR009818">
    <property type="entry name" value="PAM2_motif"/>
</dbReference>
<reference evidence="16 17" key="1">
    <citation type="submission" date="2009-11" db="EMBL/GenBank/DDBJ databases">
        <title>Annotation of Allomyces macrogynus ATCC 38327.</title>
        <authorList>
            <consortium name="The Broad Institute Genome Sequencing Platform"/>
            <person name="Russ C."/>
            <person name="Cuomo C."/>
            <person name="Burger G."/>
            <person name="Gray M.W."/>
            <person name="Holland P.W.H."/>
            <person name="King N."/>
            <person name="Lang F.B.F."/>
            <person name="Roger A.J."/>
            <person name="Ruiz-Trillo I."/>
            <person name="Young S.K."/>
            <person name="Zeng Q."/>
            <person name="Gargeya S."/>
            <person name="Fitzgerald M."/>
            <person name="Haas B."/>
            <person name="Abouelleil A."/>
            <person name="Alvarado L."/>
            <person name="Arachchi H.M."/>
            <person name="Berlin A."/>
            <person name="Chapman S.B."/>
            <person name="Gearin G."/>
            <person name="Goldberg J."/>
            <person name="Griggs A."/>
            <person name="Gujja S."/>
            <person name="Hansen M."/>
            <person name="Heiman D."/>
            <person name="Howarth C."/>
            <person name="Larimer J."/>
            <person name="Lui A."/>
            <person name="MacDonald P.J.P."/>
            <person name="McCowen C."/>
            <person name="Montmayeur A."/>
            <person name="Murphy C."/>
            <person name="Neiman D."/>
            <person name="Pearson M."/>
            <person name="Priest M."/>
            <person name="Roberts A."/>
            <person name="Saif S."/>
            <person name="Shea T."/>
            <person name="Sisk P."/>
            <person name="Stolte C."/>
            <person name="Sykes S."/>
            <person name="Wortman J."/>
            <person name="Nusbaum C."/>
            <person name="Birren B."/>
        </authorList>
    </citation>
    <scope>NUCLEOTIDE SEQUENCE [LARGE SCALE GENOMIC DNA]</scope>
    <source>
        <strain evidence="16 17">ATCC 38327</strain>
    </source>
</reference>
<dbReference type="InterPro" id="IPR031157">
    <property type="entry name" value="G_TR_CS"/>
</dbReference>
<dbReference type="Pfam" id="PF22594">
    <property type="entry name" value="GTP-eEF1A_C"/>
    <property type="match status" value="1"/>
</dbReference>
<keyword evidence="16" id="KW-0251">Elongation factor</keyword>
<name>A0A0L0S5I5_ALLM3</name>
<dbReference type="InterPro" id="IPR054696">
    <property type="entry name" value="GTP-eEF1A_C"/>
</dbReference>
<gene>
    <name evidence="16" type="ORF">AMAG_04646</name>
</gene>
<dbReference type="InterPro" id="IPR003285">
    <property type="entry name" value="Sup35"/>
</dbReference>
<dbReference type="GO" id="GO:0000288">
    <property type="term" value="P:nuclear-transcribed mRNA catabolic process, deadenylation-dependent decay"/>
    <property type="evidence" value="ECO:0007669"/>
    <property type="project" value="InterPro"/>
</dbReference>
<dbReference type="PROSITE" id="PS00301">
    <property type="entry name" value="G_TR_1"/>
    <property type="match status" value="1"/>
</dbReference>
<reference evidence="17" key="2">
    <citation type="submission" date="2009-11" db="EMBL/GenBank/DDBJ databases">
        <title>The Genome Sequence of Allomyces macrogynus strain ATCC 38327.</title>
        <authorList>
            <consortium name="The Broad Institute Genome Sequencing Platform"/>
            <person name="Russ C."/>
            <person name="Cuomo C."/>
            <person name="Shea T."/>
            <person name="Young S.K."/>
            <person name="Zeng Q."/>
            <person name="Koehrsen M."/>
            <person name="Haas B."/>
            <person name="Borodovsky M."/>
            <person name="Guigo R."/>
            <person name="Alvarado L."/>
            <person name="Berlin A."/>
            <person name="Borenstein D."/>
            <person name="Chen Z."/>
            <person name="Engels R."/>
            <person name="Freedman E."/>
            <person name="Gellesch M."/>
            <person name="Goldberg J."/>
            <person name="Griggs A."/>
            <person name="Gujja S."/>
            <person name="Heiman D."/>
            <person name="Hepburn T."/>
            <person name="Howarth C."/>
            <person name="Jen D."/>
            <person name="Larson L."/>
            <person name="Lewis B."/>
            <person name="Mehta T."/>
            <person name="Park D."/>
            <person name="Pearson M."/>
            <person name="Roberts A."/>
            <person name="Saif S."/>
            <person name="Shenoy N."/>
            <person name="Sisk P."/>
            <person name="Stolte C."/>
            <person name="Sykes S."/>
            <person name="Walk T."/>
            <person name="White J."/>
            <person name="Yandava C."/>
            <person name="Burger G."/>
            <person name="Gray M.W."/>
            <person name="Holland P.W.H."/>
            <person name="King N."/>
            <person name="Lang F.B.F."/>
            <person name="Roger A.J."/>
            <person name="Ruiz-Trillo I."/>
            <person name="Lander E."/>
            <person name="Nusbaum C."/>
        </authorList>
    </citation>
    <scope>NUCLEOTIDE SEQUENCE [LARGE SCALE GENOMIC DNA]</scope>
    <source>
        <strain evidence="17">ATCC 38327</strain>
    </source>
</reference>
<proteinExistence type="inferred from homology"/>
<dbReference type="GO" id="GO:0005525">
    <property type="term" value="F:GTP binding"/>
    <property type="evidence" value="ECO:0007669"/>
    <property type="project" value="UniProtKB-KW"/>
</dbReference>
<dbReference type="eggNOG" id="KOG0459">
    <property type="taxonomic scope" value="Eukaryota"/>
</dbReference>
<dbReference type="AlphaFoldDB" id="A0A0L0S5I5"/>
<dbReference type="Pfam" id="PF07145">
    <property type="entry name" value="PAM2"/>
    <property type="match status" value="1"/>
</dbReference>
<dbReference type="InterPro" id="IPR009001">
    <property type="entry name" value="Transl_elong_EF1A/Init_IF2_C"/>
</dbReference>
<dbReference type="VEuPathDB" id="FungiDB:AMAG_04646"/>
<keyword evidence="7" id="KW-0547">Nucleotide-binding</keyword>
<dbReference type="SUPFAM" id="SSF50465">
    <property type="entry name" value="EF-Tu/eEF-1alpha/eIF2-gamma C-terminal domain"/>
    <property type="match status" value="1"/>
</dbReference>
<keyword evidence="8" id="KW-0648">Protein biosynthesis</keyword>
<dbReference type="InterPro" id="IPR009000">
    <property type="entry name" value="Transl_B-barrel_sf"/>
</dbReference>
<dbReference type="OrthoDB" id="342024at2759"/>
<keyword evidence="6" id="KW-0677">Repeat</keyword>
<keyword evidence="4" id="KW-0963">Cytoplasm</keyword>
<evidence type="ECO:0000256" key="1">
    <source>
        <dbReference type="ARBA" id="ARBA00004496"/>
    </source>
</evidence>
<evidence type="ECO:0000256" key="8">
    <source>
        <dbReference type="ARBA" id="ARBA00022917"/>
    </source>
</evidence>
<feature type="compositionally biased region" description="Basic and acidic residues" evidence="14">
    <location>
        <begin position="103"/>
        <end position="116"/>
    </location>
</feature>
<dbReference type="InterPro" id="IPR004161">
    <property type="entry name" value="EFTu-like_2"/>
</dbReference>
<dbReference type="GO" id="GO:0003924">
    <property type="term" value="F:GTPase activity"/>
    <property type="evidence" value="ECO:0007669"/>
    <property type="project" value="InterPro"/>
</dbReference>
<feature type="domain" description="Tr-type G" evidence="15">
    <location>
        <begin position="138"/>
        <end position="370"/>
    </location>
</feature>
<dbReference type="InterPro" id="IPR000795">
    <property type="entry name" value="T_Tr_GTP-bd_dom"/>
</dbReference>
<sequence length="569" mass="61042">MSKKLNPNASAFVPNFGAPAFTPSWMKVPAAAPAPVPAPAPAPVAAAPAPVIAAPVVAAAPAAPAPAAPVVTAPTPTPEVAAAPAPAPTTPKPKAAAPKSAGKKAEAAKPTPKEEPAPVVEMTEEEKAIATEFFASQKEHLNIVFIGHVDAGKSTMGGHILYLTGMVDKRTLEKFEREAKEAGRESWYLSWALDTNKEERAKGKTVEVGKAHFETEKRKYTILDAPGHKNYVPNMIGGASQADVAVLVISARRGEFETGFERGGQTREHALLVKTSGVKRLIVVINKMDDPTVNWAKERYDECKDKLLPFLRSCGYNPKTDLEFLPVSGFSGANLKDRVDPKLCPYYSGPSLLELLDGIPVDHKLALAPLMMPISEKFKDMGTVVMGKIEAGLVKKGQQVMIVPNKLRGEVLQVCVDDEEVPAAQCGDNVNIKLKGIEDEDIVNGSVLCSAANPLHAVTAFEAQLMILETKSIIAAGYEAVLHIHNAIEEISIGALLHTVDKKTGKRTKKPPQFVKKGSMCIARIECQRPIVVDTFKNNPQLGRFTLRFESTTVAMGKVTKLCLDQPSA</sequence>
<evidence type="ECO:0000256" key="13">
    <source>
        <dbReference type="ARBA" id="ARBA00031881"/>
    </source>
</evidence>
<dbReference type="CDD" id="cd01883">
    <property type="entry name" value="EF1_alpha"/>
    <property type="match status" value="1"/>
</dbReference>
<dbReference type="Pfam" id="PF03144">
    <property type="entry name" value="GTP_EFTU_D2"/>
    <property type="match status" value="1"/>
</dbReference>
<evidence type="ECO:0000256" key="7">
    <source>
        <dbReference type="ARBA" id="ARBA00022741"/>
    </source>
</evidence>
<dbReference type="InterPro" id="IPR027417">
    <property type="entry name" value="P-loop_NTPase"/>
</dbReference>
<evidence type="ECO:0000256" key="6">
    <source>
        <dbReference type="ARBA" id="ARBA00022737"/>
    </source>
</evidence>
<dbReference type="SUPFAM" id="SSF50447">
    <property type="entry name" value="Translation proteins"/>
    <property type="match status" value="1"/>
</dbReference>
<comment type="subcellular location">
    <subcellularLocation>
        <location evidence="1">Cytoplasm</location>
    </subcellularLocation>
</comment>
<dbReference type="FunFam" id="3.40.50.300:FF:000503">
    <property type="entry name" value="Peptide chain release factor subunit 3"/>
    <property type="match status" value="1"/>
</dbReference>
<accession>A0A0L0S5I5</accession>
<feature type="region of interest" description="Disordered" evidence="14">
    <location>
        <begin position="78"/>
        <end position="120"/>
    </location>
</feature>
<dbReference type="GO" id="GO:0005829">
    <property type="term" value="C:cytosol"/>
    <property type="evidence" value="ECO:0007669"/>
    <property type="project" value="GOC"/>
</dbReference>
<evidence type="ECO:0000259" key="15">
    <source>
        <dbReference type="PROSITE" id="PS51722"/>
    </source>
</evidence>
<evidence type="ECO:0000256" key="3">
    <source>
        <dbReference type="ARBA" id="ARBA00015765"/>
    </source>
</evidence>
<dbReference type="GO" id="GO:0002184">
    <property type="term" value="P:cytoplasmic translational termination"/>
    <property type="evidence" value="ECO:0007669"/>
    <property type="project" value="UniProtKB-ARBA"/>
</dbReference>
<evidence type="ECO:0000256" key="2">
    <source>
        <dbReference type="ARBA" id="ARBA00007249"/>
    </source>
</evidence>
<dbReference type="PROSITE" id="PS51722">
    <property type="entry name" value="G_TR_2"/>
    <property type="match status" value="1"/>
</dbReference>
<protein>
    <recommendedName>
        <fullName evidence="3">Eukaryotic peptide chain release factor GTP-binding subunit</fullName>
    </recommendedName>
    <alternativeName>
        <fullName evidence="13">ERF-3</fullName>
    </alternativeName>
    <alternativeName>
        <fullName evidence="12">ERF2</fullName>
    </alternativeName>
    <alternativeName>
        <fullName evidence="10">Polypeptide release factor 3</fullName>
    </alternativeName>
    <alternativeName>
        <fullName evidence="11">Translation release factor 3</fullName>
    </alternativeName>
</protein>
<keyword evidence="9" id="KW-0342">GTP-binding</keyword>
<keyword evidence="5" id="KW-0597">Phosphoprotein</keyword>
<dbReference type="CDD" id="cd04089">
    <property type="entry name" value="eRF3_II"/>
    <property type="match status" value="1"/>
</dbReference>
<evidence type="ECO:0000313" key="16">
    <source>
        <dbReference type="EMBL" id="KNE57798.1"/>
    </source>
</evidence>
<dbReference type="PANTHER" id="PTHR23115">
    <property type="entry name" value="TRANSLATION FACTOR"/>
    <property type="match status" value="1"/>
</dbReference>
<dbReference type="GO" id="GO:0003747">
    <property type="term" value="F:translation release factor activity"/>
    <property type="evidence" value="ECO:0007669"/>
    <property type="project" value="InterPro"/>
</dbReference>
<evidence type="ECO:0000256" key="12">
    <source>
        <dbReference type="ARBA" id="ARBA00030845"/>
    </source>
</evidence>
<dbReference type="Pfam" id="PF00009">
    <property type="entry name" value="GTP_EFTU"/>
    <property type="match status" value="1"/>
</dbReference>
<evidence type="ECO:0000256" key="10">
    <source>
        <dbReference type="ARBA" id="ARBA00029585"/>
    </source>
</evidence>
<dbReference type="CDD" id="cd03704">
    <property type="entry name" value="eRF3_C_III"/>
    <property type="match status" value="1"/>
</dbReference>
<comment type="similarity">
    <text evidence="2">Belongs to the TRAFAC class translation factor GTPase superfamily. Classic translation factor GTPase family. EF-Tu/EF-1A subfamily.</text>
</comment>
<dbReference type="GO" id="GO:0003746">
    <property type="term" value="F:translation elongation factor activity"/>
    <property type="evidence" value="ECO:0007669"/>
    <property type="project" value="UniProtKB-KW"/>
</dbReference>
<evidence type="ECO:0000256" key="4">
    <source>
        <dbReference type="ARBA" id="ARBA00022490"/>
    </source>
</evidence>
<evidence type="ECO:0000313" key="17">
    <source>
        <dbReference type="Proteomes" id="UP000054350"/>
    </source>
</evidence>
<dbReference type="STRING" id="578462.A0A0L0S5I5"/>
<evidence type="ECO:0000256" key="5">
    <source>
        <dbReference type="ARBA" id="ARBA00022553"/>
    </source>
</evidence>